<keyword evidence="1" id="KW-0472">Membrane</keyword>
<keyword evidence="1" id="KW-0812">Transmembrane</keyword>
<reference evidence="2 3" key="1">
    <citation type="submission" date="2016-11" db="EMBL/GenBank/DDBJ databases">
        <title>Whole genomes of Flavobacteriaceae.</title>
        <authorList>
            <person name="Stine C."/>
            <person name="Li C."/>
            <person name="Tadesse D."/>
        </authorList>
    </citation>
    <scope>NUCLEOTIDE SEQUENCE [LARGE SCALE GENOMIC DNA]</scope>
    <source>
        <strain evidence="2 3">DSM 24704</strain>
    </source>
</reference>
<comment type="caution">
    <text evidence="2">The sequence shown here is derived from an EMBL/GenBank/DDBJ whole genome shotgun (WGS) entry which is preliminary data.</text>
</comment>
<dbReference type="OrthoDB" id="1355586at2"/>
<dbReference type="RefSeq" id="WP_089481717.1">
    <property type="nucleotide sequence ID" value="NZ_MUGS01000064.1"/>
</dbReference>
<feature type="transmembrane region" description="Helical" evidence="1">
    <location>
        <begin position="107"/>
        <end position="129"/>
    </location>
</feature>
<gene>
    <name evidence="2" type="ORF">B0A64_22500</name>
</gene>
<dbReference type="AlphaFoldDB" id="A0A227NP89"/>
<feature type="transmembrane region" description="Helical" evidence="1">
    <location>
        <begin position="71"/>
        <end position="87"/>
    </location>
</feature>
<dbReference type="Proteomes" id="UP000214684">
    <property type="component" value="Unassembled WGS sequence"/>
</dbReference>
<proteinExistence type="predicted"/>
<organism evidence="2 3">
    <name type="scientific">Flavobacterium araucananum</name>
    <dbReference type="NCBI Taxonomy" id="946678"/>
    <lineage>
        <taxon>Bacteria</taxon>
        <taxon>Pseudomonadati</taxon>
        <taxon>Bacteroidota</taxon>
        <taxon>Flavobacteriia</taxon>
        <taxon>Flavobacteriales</taxon>
        <taxon>Flavobacteriaceae</taxon>
        <taxon>Flavobacterium</taxon>
    </lineage>
</organism>
<keyword evidence="1" id="KW-1133">Transmembrane helix</keyword>
<sequence>MENKFKIRHAILKSLQEKRSEGTSPDTIHVSEIARTWSDLVETVDSSENKIVEQIQYLENQKEIYKQEEEYYIFYYAITDIGIASFYDQKYLDEGKKKSREKYHDIIRNWSVTILLILAILTFTINAYVTIKRNSEIENLESKLKIISNQINRK</sequence>
<accession>A0A227NP89</accession>
<name>A0A227NP89_9FLAO</name>
<dbReference type="EMBL" id="MUGS01000064">
    <property type="protein sequence ID" value="OXE98668.1"/>
    <property type="molecule type" value="Genomic_DNA"/>
</dbReference>
<keyword evidence="3" id="KW-1185">Reference proteome</keyword>
<evidence type="ECO:0000313" key="2">
    <source>
        <dbReference type="EMBL" id="OXE98668.1"/>
    </source>
</evidence>
<protein>
    <submittedName>
        <fullName evidence="2">Uncharacterized protein</fullName>
    </submittedName>
</protein>
<evidence type="ECO:0000313" key="3">
    <source>
        <dbReference type="Proteomes" id="UP000214684"/>
    </source>
</evidence>
<evidence type="ECO:0000256" key="1">
    <source>
        <dbReference type="SAM" id="Phobius"/>
    </source>
</evidence>